<sequence length="294" mass="32428">MPWNMLNQLIQLLVDQVLSGTDEAKGEGQIGTTGIPDSRGIQLQPSSFQNPDIATCLGALFINKNSETTNHPGIDEDENVIAKKQDVTHFVANSNQYSNVASFEKKAPEIRFVDANNRKSKSAQGATEVQDVVPSERTSFKTTTPYSFGHRLISSHAINNHSEELSSVRHEKPHMNEINSDRIGTFIVPPLEYVLPTFIPQPLQSLPAKVVPQPLQGLPAAIVPQPLQGLPAAVIPSNVTQVRIPASYHVTADTSLTMEEIEEKLKKEEIKAQYLKLKRDNIVLEKGVKNISKK</sequence>
<name>A0AC34F5W7_9BILA</name>
<dbReference type="WBParaSite" id="ES5_v2.g12385.t1">
    <property type="protein sequence ID" value="ES5_v2.g12385.t1"/>
    <property type="gene ID" value="ES5_v2.g12385"/>
</dbReference>
<evidence type="ECO:0000313" key="1">
    <source>
        <dbReference type="Proteomes" id="UP000887579"/>
    </source>
</evidence>
<protein>
    <submittedName>
        <fullName evidence="2">Uncharacterized protein</fullName>
    </submittedName>
</protein>
<accession>A0AC34F5W7</accession>
<proteinExistence type="predicted"/>
<dbReference type="Proteomes" id="UP000887579">
    <property type="component" value="Unplaced"/>
</dbReference>
<evidence type="ECO:0000313" key="2">
    <source>
        <dbReference type="WBParaSite" id="ES5_v2.g12385.t1"/>
    </source>
</evidence>
<organism evidence="1 2">
    <name type="scientific">Panagrolaimus sp. ES5</name>
    <dbReference type="NCBI Taxonomy" id="591445"/>
    <lineage>
        <taxon>Eukaryota</taxon>
        <taxon>Metazoa</taxon>
        <taxon>Ecdysozoa</taxon>
        <taxon>Nematoda</taxon>
        <taxon>Chromadorea</taxon>
        <taxon>Rhabditida</taxon>
        <taxon>Tylenchina</taxon>
        <taxon>Panagrolaimomorpha</taxon>
        <taxon>Panagrolaimoidea</taxon>
        <taxon>Panagrolaimidae</taxon>
        <taxon>Panagrolaimus</taxon>
    </lineage>
</organism>
<reference evidence="2" key="1">
    <citation type="submission" date="2022-11" db="UniProtKB">
        <authorList>
            <consortium name="WormBaseParasite"/>
        </authorList>
    </citation>
    <scope>IDENTIFICATION</scope>
</reference>